<reference evidence="11 12" key="2">
    <citation type="journal article" date="2021" name="Int. J. Syst. Evol. Microbiol.">
        <title>Isolation and Polyphasic Characterization of Desulfuromonas versatilis sp. Nov., an Electrogenic Bacteria Capable of Versatile Metabolism Isolated from a Graphene Oxide-Reducing Enrichment Culture.</title>
        <authorList>
            <person name="Xie L."/>
            <person name="Yoshida N."/>
            <person name="Ishii S."/>
            <person name="Meng L."/>
        </authorList>
    </citation>
    <scope>NUCLEOTIDE SEQUENCE [LARGE SCALE GENOMIC DNA]</scope>
    <source>
        <strain evidence="11 12">NIT-T3</strain>
    </source>
</reference>
<dbReference type="SUPFAM" id="SSF54862">
    <property type="entry name" value="4Fe-4S ferredoxins"/>
    <property type="match status" value="1"/>
</dbReference>
<dbReference type="PANTHER" id="PTHR43105:SF10">
    <property type="entry name" value="NADH-QUINONE OXIDOREDUCTASE SUBUNIT G"/>
    <property type="match status" value="1"/>
</dbReference>
<dbReference type="Pfam" id="PF13510">
    <property type="entry name" value="Fer2_4"/>
    <property type="match status" value="1"/>
</dbReference>
<dbReference type="InterPro" id="IPR006963">
    <property type="entry name" value="Mopterin_OxRdtase_4Fe-4S_dom"/>
</dbReference>
<dbReference type="PANTHER" id="PTHR43105">
    <property type="entry name" value="RESPIRATORY NITRATE REDUCTASE"/>
    <property type="match status" value="1"/>
</dbReference>
<dbReference type="PROSITE" id="PS00643">
    <property type="entry name" value="COMPLEX1_75K_3"/>
    <property type="match status" value="1"/>
</dbReference>
<evidence type="ECO:0000313" key="11">
    <source>
        <dbReference type="EMBL" id="BCR05690.1"/>
    </source>
</evidence>
<keyword evidence="6" id="KW-0408">Iron</keyword>
<dbReference type="InterPro" id="IPR019574">
    <property type="entry name" value="NADH_UbQ_OxRdtase_Gsu_4Fe4S-bd"/>
</dbReference>
<dbReference type="Proteomes" id="UP001319827">
    <property type="component" value="Chromosome"/>
</dbReference>
<dbReference type="InterPro" id="IPR036010">
    <property type="entry name" value="2Fe-2S_ferredoxin-like_sf"/>
</dbReference>
<dbReference type="Gene3D" id="3.30.200.210">
    <property type="match status" value="1"/>
</dbReference>
<dbReference type="PROSITE" id="PS51085">
    <property type="entry name" value="2FE2S_FER_2"/>
    <property type="match status" value="1"/>
</dbReference>
<dbReference type="Gene3D" id="3.10.20.740">
    <property type="match status" value="1"/>
</dbReference>
<sequence length="469" mass="51926">MIELKIDNQTIAAQEGETVLQAALRSGIEIPHFCYHPCLSVAGNCRICLVKVDGRPKLVPSCNQAVAPGMVVETDTEEVRAARAAVLQFIAINHPGECGICDKAGECRLQDYQVRFGEAEPLAEEPRSCKPKFYELGERILLDSERCILCSRCVRFTQELSGSNQLGIAERGNHARVQTLEQQPFDDPYGDNIVGLCPVGALLSRDFLYKSRVWYLEAVRSVCSGCARCCSVNVWRRNRHWQVRSLDQGLNHSAYRITPFENPEINGRFLCNKGYDLHKAMARPRLSSPQVRGREVAVEEALALGRQLLSEAKKPAALVSAQASNEELAAFQAAFGERLSVYTRRDCQPALGEVLEDGWLIRADKNPNSRGVAELFGERPWTADAGHDLVLVWGECVDYAPYGDPRVIHLAAFASGREAEAELFIPLSTPFERDGSYTNCDGIVNRFEKVFDKPASAQHAGDIFGRLGA</sequence>
<gene>
    <name evidence="11" type="primary">nuoG</name>
    <name evidence="11" type="ORF">DESUT3_27590</name>
</gene>
<dbReference type="Pfam" id="PF04879">
    <property type="entry name" value="Molybdop_Fe4S4"/>
    <property type="match status" value="1"/>
</dbReference>
<evidence type="ECO:0000256" key="6">
    <source>
        <dbReference type="ARBA" id="ARBA00023004"/>
    </source>
</evidence>
<keyword evidence="3" id="KW-0001">2Fe-2S</keyword>
<evidence type="ECO:0000256" key="1">
    <source>
        <dbReference type="ARBA" id="ARBA00001966"/>
    </source>
</evidence>
<dbReference type="InterPro" id="IPR001041">
    <property type="entry name" value="2Fe-2S_ferredoxin-type"/>
</dbReference>
<keyword evidence="5" id="KW-0479">Metal-binding</keyword>
<organism evidence="11 12">
    <name type="scientific">Desulfuromonas versatilis</name>
    <dbReference type="NCBI Taxonomy" id="2802975"/>
    <lineage>
        <taxon>Bacteria</taxon>
        <taxon>Pseudomonadati</taxon>
        <taxon>Thermodesulfobacteriota</taxon>
        <taxon>Desulfuromonadia</taxon>
        <taxon>Desulfuromonadales</taxon>
        <taxon>Desulfuromonadaceae</taxon>
        <taxon>Desulfuromonas</taxon>
    </lineage>
</organism>
<evidence type="ECO:0000259" key="9">
    <source>
        <dbReference type="PROSITE" id="PS51669"/>
    </source>
</evidence>
<feature type="domain" description="2Fe-2S ferredoxin-type" evidence="8">
    <location>
        <begin position="1"/>
        <end position="78"/>
    </location>
</feature>
<evidence type="ECO:0000256" key="3">
    <source>
        <dbReference type="ARBA" id="ARBA00022714"/>
    </source>
</evidence>
<evidence type="ECO:0000256" key="7">
    <source>
        <dbReference type="ARBA" id="ARBA00023014"/>
    </source>
</evidence>
<evidence type="ECO:0000259" key="8">
    <source>
        <dbReference type="PROSITE" id="PS51085"/>
    </source>
</evidence>
<comment type="cofactor">
    <cofactor evidence="1">
        <name>[4Fe-4S] cluster</name>
        <dbReference type="ChEBI" id="CHEBI:49883"/>
    </cofactor>
</comment>
<dbReference type="SUPFAM" id="SSF54292">
    <property type="entry name" value="2Fe-2S ferredoxin-like"/>
    <property type="match status" value="1"/>
</dbReference>
<protein>
    <submittedName>
        <fullName evidence="11">NADH dehydrogenase</fullName>
    </submittedName>
</protein>
<keyword evidence="12" id="KW-1185">Reference proteome</keyword>
<dbReference type="RefSeq" id="WP_221249098.1">
    <property type="nucleotide sequence ID" value="NZ_AP024355.1"/>
</dbReference>
<dbReference type="PROSITE" id="PS00641">
    <property type="entry name" value="COMPLEX1_75K_1"/>
    <property type="match status" value="1"/>
</dbReference>
<dbReference type="Pfam" id="PF22117">
    <property type="entry name" value="Fer4_Nqo3"/>
    <property type="match status" value="1"/>
</dbReference>
<dbReference type="Gene3D" id="3.30.70.20">
    <property type="match status" value="1"/>
</dbReference>
<evidence type="ECO:0000259" key="10">
    <source>
        <dbReference type="PROSITE" id="PS51839"/>
    </source>
</evidence>
<evidence type="ECO:0000313" key="12">
    <source>
        <dbReference type="Proteomes" id="UP001319827"/>
    </source>
</evidence>
<feature type="domain" description="4Fe-4S Mo/W bis-MGD-type" evidence="9">
    <location>
        <begin position="216"/>
        <end position="285"/>
    </location>
</feature>
<dbReference type="SUPFAM" id="SSF53706">
    <property type="entry name" value="Formate dehydrogenase/DMSO reductase, domains 1-3"/>
    <property type="match status" value="2"/>
</dbReference>
<evidence type="ECO:0000256" key="4">
    <source>
        <dbReference type="ARBA" id="ARBA00022719"/>
    </source>
</evidence>
<dbReference type="CDD" id="cd00207">
    <property type="entry name" value="fer2"/>
    <property type="match status" value="1"/>
</dbReference>
<proteinExistence type="predicted"/>
<dbReference type="InterPro" id="IPR050123">
    <property type="entry name" value="Prok_molybdopt-oxidoreductase"/>
</dbReference>
<dbReference type="SMART" id="SM00929">
    <property type="entry name" value="NADH-G_4Fe-4S_3"/>
    <property type="match status" value="1"/>
</dbReference>
<dbReference type="PROSITE" id="PS51839">
    <property type="entry name" value="4FE4S_HC3"/>
    <property type="match status" value="1"/>
</dbReference>
<dbReference type="EMBL" id="AP024355">
    <property type="protein sequence ID" value="BCR05690.1"/>
    <property type="molecule type" value="Genomic_DNA"/>
</dbReference>
<evidence type="ECO:0000256" key="2">
    <source>
        <dbReference type="ARBA" id="ARBA00022485"/>
    </source>
</evidence>
<keyword evidence="4" id="KW-0874">Quinone</keyword>
<dbReference type="PROSITE" id="PS51669">
    <property type="entry name" value="4FE4S_MOW_BIS_MGD"/>
    <property type="match status" value="1"/>
</dbReference>
<dbReference type="Pfam" id="PF10588">
    <property type="entry name" value="NADH-G_4Fe-4S_3"/>
    <property type="match status" value="1"/>
</dbReference>
<keyword evidence="7" id="KW-0411">Iron-sulfur</keyword>
<keyword evidence="2" id="KW-0004">4Fe-4S</keyword>
<reference evidence="11 12" key="1">
    <citation type="journal article" date="2016" name="C (Basel)">
        <title>Selective Growth of and Electricity Production by Marine Exoelectrogenic Bacteria in Self-Aggregated Hydrogel of Microbially Reduced Graphene Oxide.</title>
        <authorList>
            <person name="Yoshida N."/>
            <person name="Goto Y."/>
            <person name="Miyata Y."/>
        </authorList>
    </citation>
    <scope>NUCLEOTIDE SEQUENCE [LARGE SCALE GENOMIC DNA]</scope>
    <source>
        <strain evidence="11 12">NIT-T3</strain>
    </source>
</reference>
<evidence type="ECO:0000256" key="5">
    <source>
        <dbReference type="ARBA" id="ARBA00022723"/>
    </source>
</evidence>
<name>A0ABN6E010_9BACT</name>
<feature type="domain" description="4Fe-4S His(Cys)3-ligated-type" evidence="10">
    <location>
        <begin position="78"/>
        <end position="117"/>
    </location>
</feature>
<dbReference type="InterPro" id="IPR000283">
    <property type="entry name" value="NADH_UbQ_OxRdtase_75kDa_su_CS"/>
</dbReference>
<accession>A0ABN6E010</accession>
<dbReference type="InterPro" id="IPR054351">
    <property type="entry name" value="NADH_UbQ_OxRdtase_ferredoxin"/>
</dbReference>